<accession>A0A371D1U0</accession>
<dbReference type="InterPro" id="IPR005467">
    <property type="entry name" value="His_kinase_dom"/>
</dbReference>
<dbReference type="PRINTS" id="PR00344">
    <property type="entry name" value="BCTRLSENSOR"/>
</dbReference>
<feature type="region of interest" description="Disordered" evidence="12">
    <location>
        <begin position="1004"/>
        <end position="1048"/>
    </location>
</feature>
<evidence type="ECO:0000256" key="5">
    <source>
        <dbReference type="ARBA" id="ARBA00022741"/>
    </source>
</evidence>
<feature type="compositionally biased region" description="Low complexity" evidence="12">
    <location>
        <begin position="970"/>
        <end position="986"/>
    </location>
</feature>
<name>A0A371D1U0_9APHY</name>
<keyword evidence="6" id="KW-0418">Kinase</keyword>
<dbReference type="SUPFAM" id="SSF55781">
    <property type="entry name" value="GAF domain-like"/>
    <property type="match status" value="2"/>
</dbReference>
<dbReference type="Pfam" id="PF00512">
    <property type="entry name" value="HisKA"/>
    <property type="match status" value="1"/>
</dbReference>
<keyword evidence="3" id="KW-0716">Sensory transduction</keyword>
<keyword evidence="8" id="KW-0157">Chromophore</keyword>
<dbReference type="InterPro" id="IPR036097">
    <property type="entry name" value="HisK_dim/P_sf"/>
</dbReference>
<keyword evidence="2 11" id="KW-0597">Phosphoprotein</keyword>
<dbReference type="CDD" id="cd17546">
    <property type="entry name" value="REC_hyHK_CKI1_RcsC-like"/>
    <property type="match status" value="1"/>
</dbReference>
<dbReference type="SUPFAM" id="SSF55785">
    <property type="entry name" value="PYP-like sensor domain (PAS domain)"/>
    <property type="match status" value="1"/>
</dbReference>
<feature type="compositionally biased region" description="Low complexity" evidence="12">
    <location>
        <begin position="951"/>
        <end position="961"/>
    </location>
</feature>
<evidence type="ECO:0000259" key="14">
    <source>
        <dbReference type="PROSITE" id="PS50109"/>
    </source>
</evidence>
<dbReference type="EMBL" id="KZ857426">
    <property type="protein sequence ID" value="RDX46520.1"/>
    <property type="molecule type" value="Genomic_DNA"/>
</dbReference>
<dbReference type="Proteomes" id="UP000256964">
    <property type="component" value="Unassembled WGS sequence"/>
</dbReference>
<dbReference type="Gene3D" id="3.30.450.40">
    <property type="match status" value="1"/>
</dbReference>
<evidence type="ECO:0000256" key="12">
    <source>
        <dbReference type="SAM" id="MobiDB-lite"/>
    </source>
</evidence>
<dbReference type="InterPro" id="IPR036890">
    <property type="entry name" value="HATPase_C_sf"/>
</dbReference>
<dbReference type="InterPro" id="IPR013654">
    <property type="entry name" value="PAS_2"/>
</dbReference>
<keyword evidence="1" id="KW-0600">Photoreceptor protein</keyword>
<evidence type="ECO:0000256" key="6">
    <source>
        <dbReference type="ARBA" id="ARBA00022777"/>
    </source>
</evidence>
<dbReference type="Pfam" id="PF08446">
    <property type="entry name" value="PAS_2"/>
    <property type="match status" value="1"/>
</dbReference>
<keyword evidence="7" id="KW-0067">ATP-binding</keyword>
<feature type="region of interest" description="Disordered" evidence="12">
    <location>
        <begin position="193"/>
        <end position="257"/>
    </location>
</feature>
<dbReference type="PROSITE" id="PS50046">
    <property type="entry name" value="PHYTOCHROME_2"/>
    <property type="match status" value="1"/>
</dbReference>
<organism evidence="16 17">
    <name type="scientific">Lentinus brumalis</name>
    <dbReference type="NCBI Taxonomy" id="2498619"/>
    <lineage>
        <taxon>Eukaryota</taxon>
        <taxon>Fungi</taxon>
        <taxon>Dikarya</taxon>
        <taxon>Basidiomycota</taxon>
        <taxon>Agaricomycotina</taxon>
        <taxon>Agaricomycetes</taxon>
        <taxon>Polyporales</taxon>
        <taxon>Polyporaceae</taxon>
        <taxon>Lentinus</taxon>
    </lineage>
</organism>
<dbReference type="AlphaFoldDB" id="A0A371D1U0"/>
<dbReference type="SMART" id="SM00448">
    <property type="entry name" value="REC"/>
    <property type="match status" value="1"/>
</dbReference>
<dbReference type="InterPro" id="IPR035965">
    <property type="entry name" value="PAS-like_dom_sf"/>
</dbReference>
<dbReference type="CDD" id="cd00082">
    <property type="entry name" value="HisKA"/>
    <property type="match status" value="1"/>
</dbReference>
<dbReference type="Pfam" id="PF02518">
    <property type="entry name" value="HATPase_c"/>
    <property type="match status" value="1"/>
</dbReference>
<dbReference type="STRING" id="139420.A0A371D1U0"/>
<evidence type="ECO:0000259" key="13">
    <source>
        <dbReference type="PROSITE" id="PS50046"/>
    </source>
</evidence>
<proteinExistence type="predicted"/>
<evidence type="ECO:0000256" key="8">
    <source>
        <dbReference type="ARBA" id="ARBA00022991"/>
    </source>
</evidence>
<gene>
    <name evidence="16" type="ORF">OH76DRAFT_1355809</name>
</gene>
<dbReference type="InterPro" id="IPR011006">
    <property type="entry name" value="CheY-like_superfamily"/>
</dbReference>
<sequence length="1244" mass="137034">MTLRYEHVEDDNGHHLIVGREGKLTRCEDEPIRTPGAVQGFGVLIAVEEDFETGNLVVRQVSENSTELLGLSPSYLFGLECLSQTFPDTQADVLFDNIQYLSDTSLTSEEQAENLHVFMISGFGQSGSAPPEDDLSNDVQGPRTWTCWCAAHRPQMTAPANLANDNGTGLDSAYQNIIILEFELERDTFNPLYPPPSLASEDGSGRRSGVSSPSTEASSSVSASNSSGRTLFSHSSGSADSTSVVTPDDSTPSLAGLTSDAESAFDDWLPSAEDVLESTTSRSKPLLALERLRRTRRPGDTDTATSDSQGGNGKARGFRRRRGTGAVGMMDVFAVMAQIDEQLGAAADLDSFLKVTAGVMKDLTQFHRVLVYQFDEAWNGQVVSELVDWGQTHDLYRGLHFPATDIPAQARDLYALNKVRLLYDRGQPTARLVVRSKEDLDKPLDMTHCYLRAMSPIHLKYLGNMGVRASMSVSIIAFGTLWGLVACHSYGPHGMRVSFPVRQMLRLLSQSISRNIERLSYAQRLHTRKLINTMPTDQHPSGYIVSNADDLLGLFDADYGVLVIGEGAKILGPNQHGQEILIVAEYLRLKQFNNLQVSQAVTVDYPDLKLNTGLEVIAGLLYVPLSTGGRDFIAFLRKGQPRQVNWAGRPYRTAEQPNILEPRSSFKLWSETVAGRSRAWTDEHLETAGVLALVYGKFIEVWRQKESALHATKLTNILLSNASHEVRTPLNHIINYLELAMNGPLDMETRENLSRSHAASKSLLFTINDLLDLTRLESGNETSFNEPFDLHQSIEEATQLYRNEARRRGLVFDLDLTTCPRRVVGDARKIRTLVANLTANALKYTAQGSILVSCRHFEEPMGLRDTGDIAVEVVVADTGCGIPTEKLESIFREFEQVESAPPRTHSPGLGLGLAVVARIVEQLGGQLRVDSALGQGSRFSFLLPLATETSSAFSGSGSAGTRVTIGSSGGSSRSSLQRSLHSSLSQPNSRGSQIDNLVEALSSSHLETGPAPSPRKIERGSPGSTGRASSTSRVDIPGSAHPLKPVKVDEFDLDKPVVRKSKSKVSPPKRHRDADAPKLRILIVEDNDINRMILAKRLSLDGHVVVNTSNGQEGLEVFEEDRNFDCVLMDIQMPLLNGYEATERIRSLEQGLELLDRISHKLNGRIPIFAVSASLFENQRDELFKLGMDGWILKPIDFKRLRAILRGVIDLRQREKDVYHPGCNWEIGGWLSFPDSKTPDQHYN</sequence>
<dbReference type="Gene3D" id="3.30.565.10">
    <property type="entry name" value="Histidine kinase-like ATPase, C-terminal domain"/>
    <property type="match status" value="1"/>
</dbReference>
<evidence type="ECO:0000256" key="2">
    <source>
        <dbReference type="ARBA" id="ARBA00022553"/>
    </source>
</evidence>
<dbReference type="OrthoDB" id="2015534at2759"/>
<dbReference type="SUPFAM" id="SSF47384">
    <property type="entry name" value="Homodimeric domain of signal transducing histidine kinase"/>
    <property type="match status" value="1"/>
</dbReference>
<evidence type="ECO:0000256" key="9">
    <source>
        <dbReference type="ARBA" id="ARBA00023012"/>
    </source>
</evidence>
<feature type="region of interest" description="Disordered" evidence="12">
    <location>
        <begin position="951"/>
        <end position="992"/>
    </location>
</feature>
<evidence type="ECO:0000256" key="4">
    <source>
        <dbReference type="ARBA" id="ARBA00022679"/>
    </source>
</evidence>
<dbReference type="Gene3D" id="3.40.50.2300">
    <property type="match status" value="1"/>
</dbReference>
<dbReference type="SMART" id="SM00387">
    <property type="entry name" value="HATPase_c"/>
    <property type="match status" value="1"/>
</dbReference>
<dbReference type="SUPFAM" id="SSF55874">
    <property type="entry name" value="ATPase domain of HSP90 chaperone/DNA topoisomerase II/histidine kinase"/>
    <property type="match status" value="1"/>
</dbReference>
<evidence type="ECO:0000313" key="16">
    <source>
        <dbReference type="EMBL" id="RDX46520.1"/>
    </source>
</evidence>
<dbReference type="GO" id="GO:0005524">
    <property type="term" value="F:ATP binding"/>
    <property type="evidence" value="ECO:0007669"/>
    <property type="project" value="UniProtKB-KW"/>
</dbReference>
<keyword evidence="4" id="KW-0808">Transferase</keyword>
<dbReference type="Gene3D" id="1.10.287.130">
    <property type="match status" value="1"/>
</dbReference>
<feature type="compositionally biased region" description="Polar residues" evidence="12">
    <location>
        <begin position="1022"/>
        <end position="1033"/>
    </location>
</feature>
<dbReference type="InterPro" id="IPR013515">
    <property type="entry name" value="Phytochrome_cen-reg"/>
</dbReference>
<feature type="modified residue" description="4-aspartylphosphate" evidence="11">
    <location>
        <position position="1130"/>
    </location>
</feature>
<feature type="region of interest" description="Disordered" evidence="12">
    <location>
        <begin position="292"/>
        <end position="321"/>
    </location>
</feature>
<feature type="domain" description="Response regulatory" evidence="15">
    <location>
        <begin position="1080"/>
        <end position="1209"/>
    </location>
</feature>
<evidence type="ECO:0000256" key="3">
    <source>
        <dbReference type="ARBA" id="ARBA00022606"/>
    </source>
</evidence>
<dbReference type="PANTHER" id="PTHR43065">
    <property type="entry name" value="SENSOR HISTIDINE KINASE"/>
    <property type="match status" value="1"/>
</dbReference>
<dbReference type="GO" id="GO:0009584">
    <property type="term" value="P:detection of visible light"/>
    <property type="evidence" value="ECO:0007669"/>
    <property type="project" value="InterPro"/>
</dbReference>
<dbReference type="InterPro" id="IPR003594">
    <property type="entry name" value="HATPase_dom"/>
</dbReference>
<dbReference type="PANTHER" id="PTHR43065:SF10">
    <property type="entry name" value="PEROXIDE STRESS-ACTIVATED HISTIDINE KINASE MAK3"/>
    <property type="match status" value="1"/>
</dbReference>
<dbReference type="GO" id="GO:0006355">
    <property type="term" value="P:regulation of DNA-templated transcription"/>
    <property type="evidence" value="ECO:0007669"/>
    <property type="project" value="InterPro"/>
</dbReference>
<feature type="domain" description="Histidine kinase" evidence="14">
    <location>
        <begin position="721"/>
        <end position="947"/>
    </location>
</feature>
<dbReference type="SMART" id="SM00065">
    <property type="entry name" value="GAF"/>
    <property type="match status" value="1"/>
</dbReference>
<dbReference type="SMART" id="SM00388">
    <property type="entry name" value="HisKA"/>
    <property type="match status" value="1"/>
</dbReference>
<evidence type="ECO:0000256" key="10">
    <source>
        <dbReference type="ARBA" id="ARBA00023170"/>
    </source>
</evidence>
<evidence type="ECO:0000256" key="1">
    <source>
        <dbReference type="ARBA" id="ARBA00022543"/>
    </source>
</evidence>
<keyword evidence="10" id="KW-0675">Receptor</keyword>
<evidence type="ECO:0000256" key="7">
    <source>
        <dbReference type="ARBA" id="ARBA00022840"/>
    </source>
</evidence>
<evidence type="ECO:0000313" key="17">
    <source>
        <dbReference type="Proteomes" id="UP000256964"/>
    </source>
</evidence>
<keyword evidence="17" id="KW-1185">Reference proteome</keyword>
<dbReference type="Gene3D" id="3.30.450.270">
    <property type="match status" value="1"/>
</dbReference>
<dbReference type="InterPro" id="IPR016132">
    <property type="entry name" value="Phyto_chromo_attachment"/>
</dbReference>
<evidence type="ECO:0000259" key="15">
    <source>
        <dbReference type="PROSITE" id="PS50110"/>
    </source>
</evidence>
<dbReference type="SUPFAM" id="SSF52172">
    <property type="entry name" value="CheY-like"/>
    <property type="match status" value="1"/>
</dbReference>
<dbReference type="InterPro" id="IPR003018">
    <property type="entry name" value="GAF"/>
</dbReference>
<dbReference type="GO" id="GO:0000155">
    <property type="term" value="F:phosphorelay sensor kinase activity"/>
    <property type="evidence" value="ECO:0007669"/>
    <property type="project" value="InterPro"/>
</dbReference>
<dbReference type="InterPro" id="IPR029016">
    <property type="entry name" value="GAF-like_dom_sf"/>
</dbReference>
<dbReference type="InterPro" id="IPR001789">
    <property type="entry name" value="Sig_transdc_resp-reg_receiver"/>
</dbReference>
<dbReference type="InterPro" id="IPR043150">
    <property type="entry name" value="Phytochrome_PHY_sf"/>
</dbReference>
<protein>
    <submittedName>
        <fullName evidence="16">Uncharacterized protein</fullName>
    </submittedName>
</protein>
<dbReference type="PROSITE" id="PS50109">
    <property type="entry name" value="HIS_KIN"/>
    <property type="match status" value="1"/>
</dbReference>
<keyword evidence="9" id="KW-0902">Two-component regulatory system</keyword>
<feature type="domain" description="Phytochrome chromophore attachment site" evidence="13">
    <location>
        <begin position="348"/>
        <end position="510"/>
    </location>
</feature>
<dbReference type="Pfam" id="PF01590">
    <property type="entry name" value="GAF"/>
    <property type="match status" value="1"/>
</dbReference>
<reference evidence="16 17" key="1">
    <citation type="journal article" date="2018" name="Biotechnol. Biofuels">
        <title>Integrative visual omics of the white-rot fungus Polyporus brumalis exposes the biotechnological potential of its oxidative enzymes for delignifying raw plant biomass.</title>
        <authorList>
            <person name="Miyauchi S."/>
            <person name="Rancon A."/>
            <person name="Drula E."/>
            <person name="Hage H."/>
            <person name="Chaduli D."/>
            <person name="Favel A."/>
            <person name="Grisel S."/>
            <person name="Henrissat B."/>
            <person name="Herpoel-Gimbert I."/>
            <person name="Ruiz-Duenas F.J."/>
            <person name="Chevret D."/>
            <person name="Hainaut M."/>
            <person name="Lin J."/>
            <person name="Wang M."/>
            <person name="Pangilinan J."/>
            <person name="Lipzen A."/>
            <person name="Lesage-Meessen L."/>
            <person name="Navarro D."/>
            <person name="Riley R."/>
            <person name="Grigoriev I.V."/>
            <person name="Zhou S."/>
            <person name="Raouche S."/>
            <person name="Rosso M.N."/>
        </authorList>
    </citation>
    <scope>NUCLEOTIDE SEQUENCE [LARGE SCALE GENOMIC DNA]</scope>
    <source>
        <strain evidence="16 17">BRFM 1820</strain>
    </source>
</reference>
<keyword evidence="5" id="KW-0547">Nucleotide-binding</keyword>
<dbReference type="Pfam" id="PF00072">
    <property type="entry name" value="Response_reg"/>
    <property type="match status" value="1"/>
</dbReference>
<dbReference type="PROSITE" id="PS50110">
    <property type="entry name" value="RESPONSE_REGULATORY"/>
    <property type="match status" value="1"/>
</dbReference>
<feature type="compositionally biased region" description="Polar residues" evidence="12">
    <location>
        <begin position="229"/>
        <end position="253"/>
    </location>
</feature>
<dbReference type="InterPro" id="IPR004358">
    <property type="entry name" value="Sig_transdc_His_kin-like_C"/>
</dbReference>
<dbReference type="Gene3D" id="3.30.450.20">
    <property type="entry name" value="PAS domain"/>
    <property type="match status" value="1"/>
</dbReference>
<dbReference type="InterPro" id="IPR003661">
    <property type="entry name" value="HisK_dim/P_dom"/>
</dbReference>
<dbReference type="Pfam" id="PF00360">
    <property type="entry name" value="PHY"/>
    <property type="match status" value="1"/>
</dbReference>
<feature type="compositionally biased region" description="Low complexity" evidence="12">
    <location>
        <begin position="207"/>
        <end position="228"/>
    </location>
</feature>
<evidence type="ECO:0000256" key="11">
    <source>
        <dbReference type="PROSITE-ProRule" id="PRU00169"/>
    </source>
</evidence>
<dbReference type="GO" id="GO:0009881">
    <property type="term" value="F:photoreceptor activity"/>
    <property type="evidence" value="ECO:0007669"/>
    <property type="project" value="UniProtKB-KW"/>
</dbReference>